<dbReference type="EC" id="2.6.1.-" evidence="6"/>
<dbReference type="SUPFAM" id="SSF53383">
    <property type="entry name" value="PLP-dependent transferases"/>
    <property type="match status" value="1"/>
</dbReference>
<dbReference type="InterPro" id="IPR004839">
    <property type="entry name" value="Aminotransferase_I/II_large"/>
</dbReference>
<keyword evidence="9" id="KW-1185">Reference proteome</keyword>
<dbReference type="OrthoDB" id="9802328at2"/>
<dbReference type="InterPro" id="IPR015424">
    <property type="entry name" value="PyrdxlP-dep_Trfase"/>
</dbReference>
<evidence type="ECO:0000313" key="8">
    <source>
        <dbReference type="EMBL" id="KMM38188.1"/>
    </source>
</evidence>
<dbReference type="PANTHER" id="PTHR46383">
    <property type="entry name" value="ASPARTATE AMINOTRANSFERASE"/>
    <property type="match status" value="1"/>
</dbReference>
<dbReference type="PRINTS" id="PR00753">
    <property type="entry name" value="ACCSYNTHASE"/>
</dbReference>
<evidence type="ECO:0000256" key="4">
    <source>
        <dbReference type="ARBA" id="ARBA00022679"/>
    </source>
</evidence>
<dbReference type="Proteomes" id="UP000035996">
    <property type="component" value="Unassembled WGS sequence"/>
</dbReference>
<reference evidence="8" key="1">
    <citation type="submission" date="2015-06" db="EMBL/GenBank/DDBJ databases">
        <authorList>
            <person name="Liu B."/>
            <person name="Wang J."/>
            <person name="Zhu Y."/>
            <person name="Liu G."/>
            <person name="Chen Q."/>
            <person name="Zheng C."/>
            <person name="Che J."/>
            <person name="Ge C."/>
            <person name="Shi H."/>
            <person name="Pan Z."/>
            <person name="Liu X."/>
        </authorList>
    </citation>
    <scope>NUCLEOTIDE SEQUENCE [LARGE SCALE GENOMIC DNA]</scope>
    <source>
        <strain evidence="8">DSM 16346</strain>
    </source>
</reference>
<gene>
    <name evidence="8" type="ORF">AB986_02365</name>
</gene>
<dbReference type="PANTHER" id="PTHR46383:SF1">
    <property type="entry name" value="ASPARTATE AMINOTRANSFERASE"/>
    <property type="match status" value="1"/>
</dbReference>
<keyword evidence="5" id="KW-0663">Pyridoxal phosphate</keyword>
<dbReference type="CDD" id="cd00609">
    <property type="entry name" value="AAT_like"/>
    <property type="match status" value="1"/>
</dbReference>
<evidence type="ECO:0000256" key="2">
    <source>
        <dbReference type="ARBA" id="ARBA00007441"/>
    </source>
</evidence>
<comment type="cofactor">
    <cofactor evidence="1 6">
        <name>pyridoxal 5'-phosphate</name>
        <dbReference type="ChEBI" id="CHEBI:597326"/>
    </cofactor>
</comment>
<dbReference type="Gene3D" id="3.40.640.10">
    <property type="entry name" value="Type I PLP-dependent aspartate aminotransferase-like (Major domain)"/>
    <property type="match status" value="1"/>
</dbReference>
<dbReference type="Pfam" id="PF00155">
    <property type="entry name" value="Aminotran_1_2"/>
    <property type="match status" value="1"/>
</dbReference>
<organism evidence="8 9">
    <name type="scientific">Guptibacillus hwajinpoensis</name>
    <dbReference type="NCBI Taxonomy" id="208199"/>
    <lineage>
        <taxon>Bacteria</taxon>
        <taxon>Bacillati</taxon>
        <taxon>Bacillota</taxon>
        <taxon>Bacilli</taxon>
        <taxon>Bacillales</taxon>
        <taxon>Guptibacillaceae</taxon>
        <taxon>Guptibacillus</taxon>
    </lineage>
</organism>
<evidence type="ECO:0000256" key="3">
    <source>
        <dbReference type="ARBA" id="ARBA00022576"/>
    </source>
</evidence>
<name>A0A0J6CYL2_9BACL</name>
<dbReference type="PROSITE" id="PS00105">
    <property type="entry name" value="AA_TRANSFER_CLASS_1"/>
    <property type="match status" value="1"/>
</dbReference>
<sequence>MNLSKRVAALTPSATLEITAKAKALKAEGHDVIALGAGEPDFNTPLHILEAAKNAMDEGLTKYTPAGGILPLKESIISKFEEDQNISYNPDEIIVCTGAKHALYTLFQVILDEGDEVIIPTPYWVSYPEQVKLAGGHPVYVEGKEEQAFKVTVDQLEEVVSSRTKAVIINSPSNPTGSIYTPDELEQIGAFCLKHDILIVSDEIYEKLVYDGAEHTSIAQLSDKLKQQTIIINGVSKSHSMTGWRIGYAAGRKEIIKAMTNLASHSTSNPTSISQYAALAAYEGSQEPVAEMKQAFEERLNTVYDKLNRIPGFTCVKPEGAFYLFPNAKEAAEKTGFNSVDDFVKGLLEEEKVALVPGSGFGSPENVRLSYATSLDVILEAIHRIERFVKAKQAV</sequence>
<evidence type="ECO:0000256" key="6">
    <source>
        <dbReference type="RuleBase" id="RU000481"/>
    </source>
</evidence>
<evidence type="ECO:0000256" key="1">
    <source>
        <dbReference type="ARBA" id="ARBA00001933"/>
    </source>
</evidence>
<dbReference type="EMBL" id="LELK01000001">
    <property type="protein sequence ID" value="KMM38188.1"/>
    <property type="molecule type" value="Genomic_DNA"/>
</dbReference>
<evidence type="ECO:0000313" key="9">
    <source>
        <dbReference type="Proteomes" id="UP000035996"/>
    </source>
</evidence>
<keyword evidence="4 6" id="KW-0808">Transferase</keyword>
<dbReference type="RefSeq" id="WP_048309271.1">
    <property type="nucleotide sequence ID" value="NZ_CP119526.1"/>
</dbReference>
<dbReference type="Gene3D" id="3.90.1150.10">
    <property type="entry name" value="Aspartate Aminotransferase, domain 1"/>
    <property type="match status" value="1"/>
</dbReference>
<evidence type="ECO:0000259" key="7">
    <source>
        <dbReference type="Pfam" id="PF00155"/>
    </source>
</evidence>
<dbReference type="GO" id="GO:0008483">
    <property type="term" value="F:transaminase activity"/>
    <property type="evidence" value="ECO:0007669"/>
    <property type="project" value="UniProtKB-KW"/>
</dbReference>
<dbReference type="InterPro" id="IPR050596">
    <property type="entry name" value="AspAT/PAT-like"/>
</dbReference>
<dbReference type="STRING" id="157733.AB986_02365"/>
<evidence type="ECO:0000256" key="5">
    <source>
        <dbReference type="ARBA" id="ARBA00022898"/>
    </source>
</evidence>
<dbReference type="InterPro" id="IPR015421">
    <property type="entry name" value="PyrdxlP-dep_Trfase_major"/>
</dbReference>
<protein>
    <recommendedName>
        <fullName evidence="6">Aminotransferase</fullName>
        <ecNumber evidence="6">2.6.1.-</ecNumber>
    </recommendedName>
</protein>
<dbReference type="AlphaFoldDB" id="A0A0J6CYL2"/>
<feature type="domain" description="Aminotransferase class I/classII large" evidence="7">
    <location>
        <begin position="31"/>
        <end position="385"/>
    </location>
</feature>
<accession>A0A0J6CYL2</accession>
<comment type="similarity">
    <text evidence="2 6">Belongs to the class-I pyridoxal-phosphate-dependent aminotransferase family.</text>
</comment>
<dbReference type="GO" id="GO:0006520">
    <property type="term" value="P:amino acid metabolic process"/>
    <property type="evidence" value="ECO:0007669"/>
    <property type="project" value="InterPro"/>
</dbReference>
<dbReference type="GO" id="GO:0030170">
    <property type="term" value="F:pyridoxal phosphate binding"/>
    <property type="evidence" value="ECO:0007669"/>
    <property type="project" value="InterPro"/>
</dbReference>
<dbReference type="InterPro" id="IPR004838">
    <property type="entry name" value="NHTrfase_class1_PyrdxlP-BS"/>
</dbReference>
<comment type="caution">
    <text evidence="8">The sequence shown here is derived from an EMBL/GenBank/DDBJ whole genome shotgun (WGS) entry which is preliminary data.</text>
</comment>
<dbReference type="PATRIC" id="fig|157733.3.peg.2689"/>
<keyword evidence="3 6" id="KW-0032">Aminotransferase</keyword>
<proteinExistence type="inferred from homology"/>
<dbReference type="InterPro" id="IPR015422">
    <property type="entry name" value="PyrdxlP-dep_Trfase_small"/>
</dbReference>
<dbReference type="FunFam" id="3.40.640.10:FF:000033">
    <property type="entry name" value="Aspartate aminotransferase"/>
    <property type="match status" value="1"/>
</dbReference>